<sequence>MSNLQASKLADLTGRVALVTGGGTGIGNAIARGLAANGAKVYITGRRKEVLEKAAADVASTGLKLVPFAMDVTDKDTIRSAVQTVKAQEGKLHILINNAGVEGPVDQNPSATESNDIETSAQHLFESQSYSEWNSTYQTNVAAIFFVTYAFLPLLDAGARDLGEGETTSIVNISSGMGVWHRPLGRHCYLTTKAAVNHLSVSMATDFALQKVPVRVNVVCPGYFVSEMAPAALEELIKADVPMPGLVSPFPTKRAGREEEMTLTILGLVASGFTNGQVIVLDGGATLVNP</sequence>
<dbReference type="AlphaFoldDB" id="A0A5C3N1E5"/>
<dbReference type="Gene3D" id="3.40.50.720">
    <property type="entry name" value="NAD(P)-binding Rossmann-like Domain"/>
    <property type="match status" value="1"/>
</dbReference>
<keyword evidence="3" id="KW-0560">Oxidoreductase</keyword>
<evidence type="ECO:0000256" key="2">
    <source>
        <dbReference type="ARBA" id="ARBA00022857"/>
    </source>
</evidence>
<dbReference type="GO" id="GO:0016491">
    <property type="term" value="F:oxidoreductase activity"/>
    <property type="evidence" value="ECO:0007669"/>
    <property type="project" value="UniProtKB-KW"/>
</dbReference>
<dbReference type="InterPro" id="IPR052178">
    <property type="entry name" value="Sec_Metab_Biosynth_SDR"/>
</dbReference>
<keyword evidence="6" id="KW-1185">Reference proteome</keyword>
<dbReference type="Proteomes" id="UP000305948">
    <property type="component" value="Unassembled WGS sequence"/>
</dbReference>
<dbReference type="Pfam" id="PF00106">
    <property type="entry name" value="adh_short"/>
    <property type="match status" value="1"/>
</dbReference>
<evidence type="ECO:0000313" key="5">
    <source>
        <dbReference type="EMBL" id="TFK51117.1"/>
    </source>
</evidence>
<protein>
    <submittedName>
        <fullName evidence="5">Short-chain dehydrogenase</fullName>
    </submittedName>
</protein>
<dbReference type="InterPro" id="IPR002347">
    <property type="entry name" value="SDR_fam"/>
</dbReference>
<evidence type="ECO:0000256" key="4">
    <source>
        <dbReference type="RuleBase" id="RU000363"/>
    </source>
</evidence>
<dbReference type="PRINTS" id="PR00080">
    <property type="entry name" value="SDRFAMILY"/>
</dbReference>
<reference evidence="5 6" key="1">
    <citation type="journal article" date="2019" name="Nat. Ecol. Evol.">
        <title>Megaphylogeny resolves global patterns of mushroom evolution.</title>
        <authorList>
            <person name="Varga T."/>
            <person name="Krizsan K."/>
            <person name="Foldi C."/>
            <person name="Dima B."/>
            <person name="Sanchez-Garcia M."/>
            <person name="Sanchez-Ramirez S."/>
            <person name="Szollosi G.J."/>
            <person name="Szarkandi J.G."/>
            <person name="Papp V."/>
            <person name="Albert L."/>
            <person name="Andreopoulos W."/>
            <person name="Angelini C."/>
            <person name="Antonin V."/>
            <person name="Barry K.W."/>
            <person name="Bougher N.L."/>
            <person name="Buchanan P."/>
            <person name="Buyck B."/>
            <person name="Bense V."/>
            <person name="Catcheside P."/>
            <person name="Chovatia M."/>
            <person name="Cooper J."/>
            <person name="Damon W."/>
            <person name="Desjardin D."/>
            <person name="Finy P."/>
            <person name="Geml J."/>
            <person name="Haridas S."/>
            <person name="Hughes K."/>
            <person name="Justo A."/>
            <person name="Karasinski D."/>
            <person name="Kautmanova I."/>
            <person name="Kiss B."/>
            <person name="Kocsube S."/>
            <person name="Kotiranta H."/>
            <person name="LaButti K.M."/>
            <person name="Lechner B.E."/>
            <person name="Liimatainen K."/>
            <person name="Lipzen A."/>
            <person name="Lukacs Z."/>
            <person name="Mihaltcheva S."/>
            <person name="Morgado L.N."/>
            <person name="Niskanen T."/>
            <person name="Noordeloos M.E."/>
            <person name="Ohm R.A."/>
            <person name="Ortiz-Santana B."/>
            <person name="Ovrebo C."/>
            <person name="Racz N."/>
            <person name="Riley R."/>
            <person name="Savchenko A."/>
            <person name="Shiryaev A."/>
            <person name="Soop K."/>
            <person name="Spirin V."/>
            <person name="Szebenyi C."/>
            <person name="Tomsovsky M."/>
            <person name="Tulloss R.E."/>
            <person name="Uehling J."/>
            <person name="Grigoriev I.V."/>
            <person name="Vagvolgyi C."/>
            <person name="Papp T."/>
            <person name="Martin F.M."/>
            <person name="Miettinen O."/>
            <person name="Hibbett D.S."/>
            <person name="Nagy L.G."/>
        </authorList>
    </citation>
    <scope>NUCLEOTIDE SEQUENCE [LARGE SCALE GENOMIC DNA]</scope>
    <source>
        <strain evidence="5 6">OMC1185</strain>
    </source>
</reference>
<dbReference type="STRING" id="5364.A0A5C3N1E5"/>
<evidence type="ECO:0000256" key="1">
    <source>
        <dbReference type="ARBA" id="ARBA00006484"/>
    </source>
</evidence>
<keyword evidence="2" id="KW-0521">NADP</keyword>
<accession>A0A5C3N1E5</accession>
<dbReference type="PANTHER" id="PTHR43618:SF4">
    <property type="entry name" value="SHORT CHAIN DEHYDROGENASE_REDUCTASE FAMILY (AFU_ORTHOLOGUE AFUA_7G04540)"/>
    <property type="match status" value="1"/>
</dbReference>
<dbReference type="CDD" id="cd05233">
    <property type="entry name" value="SDR_c"/>
    <property type="match status" value="1"/>
</dbReference>
<evidence type="ECO:0000256" key="3">
    <source>
        <dbReference type="ARBA" id="ARBA00023002"/>
    </source>
</evidence>
<proteinExistence type="inferred from homology"/>
<dbReference type="EMBL" id="ML213512">
    <property type="protein sequence ID" value="TFK51117.1"/>
    <property type="molecule type" value="Genomic_DNA"/>
</dbReference>
<dbReference type="OrthoDB" id="3819888at2759"/>
<dbReference type="PRINTS" id="PR00081">
    <property type="entry name" value="GDHRDH"/>
</dbReference>
<name>A0A5C3N1E5_9AGAM</name>
<organism evidence="5 6">
    <name type="scientific">Heliocybe sulcata</name>
    <dbReference type="NCBI Taxonomy" id="5364"/>
    <lineage>
        <taxon>Eukaryota</taxon>
        <taxon>Fungi</taxon>
        <taxon>Dikarya</taxon>
        <taxon>Basidiomycota</taxon>
        <taxon>Agaricomycotina</taxon>
        <taxon>Agaricomycetes</taxon>
        <taxon>Gloeophyllales</taxon>
        <taxon>Gloeophyllaceae</taxon>
        <taxon>Heliocybe</taxon>
    </lineage>
</organism>
<dbReference type="PANTHER" id="PTHR43618">
    <property type="entry name" value="7-ALPHA-HYDROXYSTEROID DEHYDROGENASE"/>
    <property type="match status" value="1"/>
</dbReference>
<gene>
    <name evidence="5" type="ORF">OE88DRAFT_224147</name>
</gene>
<comment type="similarity">
    <text evidence="1 4">Belongs to the short-chain dehydrogenases/reductases (SDR) family.</text>
</comment>
<dbReference type="SUPFAM" id="SSF51735">
    <property type="entry name" value="NAD(P)-binding Rossmann-fold domains"/>
    <property type="match status" value="1"/>
</dbReference>
<dbReference type="InterPro" id="IPR036291">
    <property type="entry name" value="NAD(P)-bd_dom_sf"/>
</dbReference>
<evidence type="ECO:0000313" key="6">
    <source>
        <dbReference type="Proteomes" id="UP000305948"/>
    </source>
</evidence>